<evidence type="ECO:0000313" key="1">
    <source>
        <dbReference type="EMBL" id="SDL07754.1"/>
    </source>
</evidence>
<keyword evidence="2" id="KW-1185">Reference proteome</keyword>
<name>A0A1G9H4N5_9ACTN</name>
<dbReference type="EMBL" id="FNGP01000001">
    <property type="protein sequence ID" value="SDL07754.1"/>
    <property type="molecule type" value="Genomic_DNA"/>
</dbReference>
<sequence length="52" mass="5723">MPIAVRIEVELAKRKLLVGEFAEGVGISPVNIAVLKNGHPRAVLFRHPRSHV</sequence>
<dbReference type="Proteomes" id="UP000199475">
    <property type="component" value="Unassembled WGS sequence"/>
</dbReference>
<dbReference type="STRING" id="686624.SAMN04488242_0068"/>
<evidence type="ECO:0000313" key="2">
    <source>
        <dbReference type="Proteomes" id="UP000199475"/>
    </source>
</evidence>
<proteinExistence type="predicted"/>
<dbReference type="AlphaFoldDB" id="A0A1G9H4N5"/>
<protein>
    <submittedName>
        <fullName evidence="1">Putative transcriptional regulator</fullName>
    </submittedName>
</protein>
<gene>
    <name evidence="1" type="ORF">SAMN04488242_0068</name>
</gene>
<organism evidence="1 2">
    <name type="scientific">Tessaracoccus oleiagri</name>
    <dbReference type="NCBI Taxonomy" id="686624"/>
    <lineage>
        <taxon>Bacteria</taxon>
        <taxon>Bacillati</taxon>
        <taxon>Actinomycetota</taxon>
        <taxon>Actinomycetes</taxon>
        <taxon>Propionibacteriales</taxon>
        <taxon>Propionibacteriaceae</taxon>
        <taxon>Tessaracoccus</taxon>
    </lineage>
</organism>
<accession>A0A1G9H4N5</accession>
<reference evidence="1 2" key="1">
    <citation type="submission" date="2016-10" db="EMBL/GenBank/DDBJ databases">
        <authorList>
            <person name="de Groot N.N."/>
        </authorList>
    </citation>
    <scope>NUCLEOTIDE SEQUENCE [LARGE SCALE GENOMIC DNA]</scope>
    <source>
        <strain evidence="1 2">CGMCC 1.9159</strain>
    </source>
</reference>